<proteinExistence type="predicted"/>
<protein>
    <recommendedName>
        <fullName evidence="3">F-box domain-containing protein</fullName>
    </recommendedName>
</protein>
<sequence length="263" mass="30109">MPISTETPHMNYVPSQHAWTSPRTVRKILRHFDIFSLVTISSTSRMLHELATEALLERTASLWSLYGDAATLTRMMSRTSSVASGYAVLKYLSDPWFALDPQIEILDIYVTERYQSIVLTTLTSSQGYKIIDSESFSSLDGENSLSCIRHCWILRSRNDPRRVINLWYTNAQHALVPILYSESTHLMNILSSTTLFSLYPALTQSKRAVARGILLPTHSYISECADLGYSIRVLQQKFIWSQWAWDYARPHRWTAIRAKIAAI</sequence>
<name>A0A164M3C9_9AGAM</name>
<dbReference type="Proteomes" id="UP000076722">
    <property type="component" value="Unassembled WGS sequence"/>
</dbReference>
<organism evidence="1 2">
    <name type="scientific">Sistotremastrum niveocremeum HHB9708</name>
    <dbReference type="NCBI Taxonomy" id="1314777"/>
    <lineage>
        <taxon>Eukaryota</taxon>
        <taxon>Fungi</taxon>
        <taxon>Dikarya</taxon>
        <taxon>Basidiomycota</taxon>
        <taxon>Agaricomycotina</taxon>
        <taxon>Agaricomycetes</taxon>
        <taxon>Sistotremastrales</taxon>
        <taxon>Sistotremastraceae</taxon>
        <taxon>Sertulicium</taxon>
        <taxon>Sertulicium niveocremeum</taxon>
    </lineage>
</organism>
<keyword evidence="2" id="KW-1185">Reference proteome</keyword>
<evidence type="ECO:0000313" key="1">
    <source>
        <dbReference type="EMBL" id="KZS86313.1"/>
    </source>
</evidence>
<reference evidence="1 2" key="1">
    <citation type="journal article" date="2016" name="Mol. Biol. Evol.">
        <title>Comparative Genomics of Early-Diverging Mushroom-Forming Fungi Provides Insights into the Origins of Lignocellulose Decay Capabilities.</title>
        <authorList>
            <person name="Nagy L.G."/>
            <person name="Riley R."/>
            <person name="Tritt A."/>
            <person name="Adam C."/>
            <person name="Daum C."/>
            <person name="Floudas D."/>
            <person name="Sun H."/>
            <person name="Yadav J.S."/>
            <person name="Pangilinan J."/>
            <person name="Larsson K.H."/>
            <person name="Matsuura K."/>
            <person name="Barry K."/>
            <person name="Labutti K."/>
            <person name="Kuo R."/>
            <person name="Ohm R.A."/>
            <person name="Bhattacharya S.S."/>
            <person name="Shirouzu T."/>
            <person name="Yoshinaga Y."/>
            <person name="Martin F.M."/>
            <person name="Grigoriev I.V."/>
            <person name="Hibbett D.S."/>
        </authorList>
    </citation>
    <scope>NUCLEOTIDE SEQUENCE [LARGE SCALE GENOMIC DNA]</scope>
    <source>
        <strain evidence="1 2">HHB9708</strain>
    </source>
</reference>
<evidence type="ECO:0000313" key="2">
    <source>
        <dbReference type="Proteomes" id="UP000076722"/>
    </source>
</evidence>
<dbReference type="AlphaFoldDB" id="A0A164M3C9"/>
<gene>
    <name evidence="1" type="ORF">SISNIDRAFT_471895</name>
</gene>
<accession>A0A164M3C9</accession>
<dbReference type="EMBL" id="KV419565">
    <property type="protein sequence ID" value="KZS86313.1"/>
    <property type="molecule type" value="Genomic_DNA"/>
</dbReference>
<evidence type="ECO:0008006" key="3">
    <source>
        <dbReference type="Google" id="ProtNLM"/>
    </source>
</evidence>